<sequence>MQIDPFLSPCTKLKTKWIKDFHIKSDTLKPIEEKVEKSLEYLGMGENFLNQKSVAYALRSRINK</sequence>
<accession>A6HUD8</accession>
<name>A6HUD8_RAT</name>
<evidence type="ECO:0000313" key="2">
    <source>
        <dbReference type="Proteomes" id="UP000234681"/>
    </source>
</evidence>
<dbReference type="EMBL" id="CH473951">
    <property type="protein sequence ID" value="EDM02501.1"/>
    <property type="molecule type" value="Genomic_DNA"/>
</dbReference>
<reference evidence="1 2" key="1">
    <citation type="submission" date="2005-07" db="EMBL/GenBank/DDBJ databases">
        <authorList>
            <person name="Mural R.J."/>
            <person name="Li P.W."/>
            <person name="Adams M.D."/>
            <person name="Amanatides P.G."/>
            <person name="Baden-Tillson H."/>
            <person name="Barnstead M."/>
            <person name="Chin S.H."/>
            <person name="Dew I."/>
            <person name="Evans C.A."/>
            <person name="Ferriera S."/>
            <person name="Flanigan M."/>
            <person name="Fosler C."/>
            <person name="Glodek A."/>
            <person name="Gu Z."/>
            <person name="Holt R.A."/>
            <person name="Jennings D."/>
            <person name="Kraft C.L."/>
            <person name="Lu F."/>
            <person name="Nguyen T."/>
            <person name="Nusskern D.R."/>
            <person name="Pfannkoch C.M."/>
            <person name="Sitter C."/>
            <person name="Sutton G.G."/>
            <person name="Venter J.C."/>
            <person name="Wang Z."/>
            <person name="Woodage T."/>
            <person name="Zheng X.H."/>
            <person name="Zhong F."/>
        </authorList>
    </citation>
    <scope>NUCLEOTIDE SEQUENCE [LARGE SCALE GENOMIC DNA]</scope>
    <source>
        <strain>BN</strain>
        <strain evidence="2">Sprague-Dawley</strain>
    </source>
</reference>
<protein>
    <submittedName>
        <fullName evidence="1">RCG37060</fullName>
    </submittedName>
</protein>
<proteinExistence type="predicted"/>
<organism evidence="1 2">
    <name type="scientific">Rattus norvegicus</name>
    <name type="common">Rat</name>
    <dbReference type="NCBI Taxonomy" id="10116"/>
    <lineage>
        <taxon>Eukaryota</taxon>
        <taxon>Metazoa</taxon>
        <taxon>Chordata</taxon>
        <taxon>Craniata</taxon>
        <taxon>Vertebrata</taxon>
        <taxon>Euteleostomi</taxon>
        <taxon>Mammalia</taxon>
        <taxon>Eutheria</taxon>
        <taxon>Euarchontoglires</taxon>
        <taxon>Glires</taxon>
        <taxon>Rodentia</taxon>
        <taxon>Myomorpha</taxon>
        <taxon>Muroidea</taxon>
        <taxon>Muridae</taxon>
        <taxon>Murinae</taxon>
        <taxon>Rattus</taxon>
    </lineage>
</organism>
<evidence type="ECO:0000313" key="1">
    <source>
        <dbReference type="EMBL" id="EDM02501.1"/>
    </source>
</evidence>
<dbReference type="Proteomes" id="UP000234681">
    <property type="component" value="Chromosome 15"/>
</dbReference>
<dbReference type="AlphaFoldDB" id="A6HUD8"/>
<gene>
    <name evidence="1" type="ORF">rCG_37060</name>
</gene>